<accession>A0A8B6F7C7</accession>
<dbReference type="AlphaFoldDB" id="A0A8B6F7C7"/>
<reference evidence="3" key="1">
    <citation type="submission" date="2018-11" db="EMBL/GenBank/DDBJ databases">
        <authorList>
            <person name="Alioto T."/>
            <person name="Alioto T."/>
        </authorList>
    </citation>
    <scope>NUCLEOTIDE SEQUENCE</scope>
</reference>
<dbReference type="Proteomes" id="UP000596742">
    <property type="component" value="Unassembled WGS sequence"/>
</dbReference>
<proteinExistence type="predicted"/>
<evidence type="ECO:0000256" key="1">
    <source>
        <dbReference type="SAM" id="MobiDB-lite"/>
    </source>
</evidence>
<dbReference type="OrthoDB" id="6106962at2759"/>
<dbReference type="InterPro" id="IPR013783">
    <property type="entry name" value="Ig-like_fold"/>
</dbReference>
<keyword evidence="2" id="KW-0472">Membrane</keyword>
<organism evidence="3 4">
    <name type="scientific">Mytilus galloprovincialis</name>
    <name type="common">Mediterranean mussel</name>
    <dbReference type="NCBI Taxonomy" id="29158"/>
    <lineage>
        <taxon>Eukaryota</taxon>
        <taxon>Metazoa</taxon>
        <taxon>Spiralia</taxon>
        <taxon>Lophotrochozoa</taxon>
        <taxon>Mollusca</taxon>
        <taxon>Bivalvia</taxon>
        <taxon>Autobranchia</taxon>
        <taxon>Pteriomorphia</taxon>
        <taxon>Mytilida</taxon>
        <taxon>Mytiloidea</taxon>
        <taxon>Mytilidae</taxon>
        <taxon>Mytilinae</taxon>
        <taxon>Mytilus</taxon>
    </lineage>
</organism>
<feature type="transmembrane region" description="Helical" evidence="2">
    <location>
        <begin position="267"/>
        <end position="290"/>
    </location>
</feature>
<protein>
    <recommendedName>
        <fullName evidence="5">Ig-like domain-containing protein</fullName>
    </recommendedName>
</protein>
<evidence type="ECO:0000256" key="2">
    <source>
        <dbReference type="SAM" id="Phobius"/>
    </source>
</evidence>
<keyword evidence="2" id="KW-1133">Transmembrane helix</keyword>
<feature type="compositionally biased region" description="Basic and acidic residues" evidence="1">
    <location>
        <begin position="224"/>
        <end position="234"/>
    </location>
</feature>
<evidence type="ECO:0000313" key="4">
    <source>
        <dbReference type="Proteomes" id="UP000596742"/>
    </source>
</evidence>
<name>A0A8B6F7C7_MYTGA</name>
<evidence type="ECO:0000313" key="3">
    <source>
        <dbReference type="EMBL" id="VDI43784.1"/>
    </source>
</evidence>
<dbReference type="Gene3D" id="2.60.40.10">
    <property type="entry name" value="Immunoglobulins"/>
    <property type="match status" value="1"/>
</dbReference>
<gene>
    <name evidence="3" type="ORF">MGAL_10B019358</name>
</gene>
<dbReference type="EMBL" id="UYJE01006193">
    <property type="protein sequence ID" value="VDI43784.1"/>
    <property type="molecule type" value="Genomic_DNA"/>
</dbReference>
<keyword evidence="4" id="KW-1185">Reference proteome</keyword>
<feature type="region of interest" description="Disordered" evidence="1">
    <location>
        <begin position="224"/>
        <end position="262"/>
    </location>
</feature>
<sequence>MNPEIGASYHYQAPVSLCAGKEVTTNFVYGESAVKFINLTVINWTVRKTKQDTAEIFSYYNKAAGFKIRPGIGDRFKNKVTWVPNTINLKFGDLTANETGFYDVAITIFGAGKEETKDTNATFQLTVKDPCLMAKVIDESACTMLNCSSMENNQVYSWTGKDAEGETVRSIEVCPKEETNYTCCVDAMKTKCSSFTAQAGEFQTTEDNKREFQTTEVNNQKMDNKNQTMDHKNQTMDNKNQTMDNKNQTMDHKTKDNGKKDGGNSNVVGIVVGVLVVLVVVGIIIAVIYIRKRRGDGGYFAASSN</sequence>
<evidence type="ECO:0008006" key="5">
    <source>
        <dbReference type="Google" id="ProtNLM"/>
    </source>
</evidence>
<feature type="compositionally biased region" description="Basic and acidic residues" evidence="1">
    <location>
        <begin position="249"/>
        <end position="262"/>
    </location>
</feature>
<comment type="caution">
    <text evidence="3">The sequence shown here is derived from an EMBL/GenBank/DDBJ whole genome shotgun (WGS) entry which is preliminary data.</text>
</comment>
<keyword evidence="2" id="KW-0812">Transmembrane</keyword>
<feature type="compositionally biased region" description="Polar residues" evidence="1">
    <location>
        <begin position="235"/>
        <end position="248"/>
    </location>
</feature>